<keyword evidence="4 12" id="KW-0894">Sodium channel</keyword>
<proteinExistence type="inferred from homology"/>
<evidence type="ECO:0000256" key="6">
    <source>
        <dbReference type="ARBA" id="ARBA00022989"/>
    </source>
</evidence>
<evidence type="ECO:0000256" key="11">
    <source>
        <dbReference type="ARBA" id="ARBA00023303"/>
    </source>
</evidence>
<evidence type="ECO:0000313" key="13">
    <source>
        <dbReference type="EMBL" id="CAD7245911.1"/>
    </source>
</evidence>
<evidence type="ECO:0000313" key="14">
    <source>
        <dbReference type="Proteomes" id="UP000677054"/>
    </source>
</evidence>
<evidence type="ECO:0000256" key="7">
    <source>
        <dbReference type="ARBA" id="ARBA00023053"/>
    </source>
</evidence>
<evidence type="ECO:0000256" key="3">
    <source>
        <dbReference type="ARBA" id="ARBA00022448"/>
    </source>
</evidence>
<evidence type="ECO:0000256" key="1">
    <source>
        <dbReference type="ARBA" id="ARBA00004141"/>
    </source>
</evidence>
<keyword evidence="10 12" id="KW-0739">Sodium transport</keyword>
<evidence type="ECO:0000256" key="2">
    <source>
        <dbReference type="ARBA" id="ARBA00007193"/>
    </source>
</evidence>
<evidence type="ECO:0000256" key="4">
    <source>
        <dbReference type="ARBA" id="ARBA00022461"/>
    </source>
</evidence>
<dbReference type="EMBL" id="LR900505">
    <property type="protein sequence ID" value="CAD7245911.1"/>
    <property type="molecule type" value="Genomic_DNA"/>
</dbReference>
<accession>A0A7R9A4G6</accession>
<keyword evidence="6" id="KW-1133">Transmembrane helix</keyword>
<evidence type="ECO:0000256" key="12">
    <source>
        <dbReference type="RuleBase" id="RU000679"/>
    </source>
</evidence>
<dbReference type="GO" id="GO:0015280">
    <property type="term" value="F:ligand-gated sodium channel activity"/>
    <property type="evidence" value="ECO:0007669"/>
    <property type="project" value="TreeGrafter"/>
</dbReference>
<reference evidence="13" key="1">
    <citation type="submission" date="2020-11" db="EMBL/GenBank/DDBJ databases">
        <authorList>
            <person name="Tran Van P."/>
        </authorList>
    </citation>
    <scope>NUCLEOTIDE SEQUENCE</scope>
</reference>
<keyword evidence="11 12" id="KW-0407">Ion channel</keyword>
<dbReference type="AlphaFoldDB" id="A0A7R9A4G6"/>
<keyword evidence="5 12" id="KW-0812">Transmembrane</keyword>
<evidence type="ECO:0000256" key="10">
    <source>
        <dbReference type="ARBA" id="ARBA00023201"/>
    </source>
</evidence>
<dbReference type="PANTHER" id="PTHR11690">
    <property type="entry name" value="AMILORIDE-SENSITIVE SODIUM CHANNEL-RELATED"/>
    <property type="match status" value="1"/>
</dbReference>
<keyword evidence="9" id="KW-0472">Membrane</keyword>
<dbReference type="InterPro" id="IPR001873">
    <property type="entry name" value="ENaC"/>
</dbReference>
<evidence type="ECO:0000256" key="5">
    <source>
        <dbReference type="ARBA" id="ARBA00022692"/>
    </source>
</evidence>
<name>A0A7R9A4G6_9CRUS</name>
<dbReference type="GO" id="GO:0005886">
    <property type="term" value="C:plasma membrane"/>
    <property type="evidence" value="ECO:0007669"/>
    <property type="project" value="TreeGrafter"/>
</dbReference>
<keyword evidence="14" id="KW-1185">Reference proteome</keyword>
<gene>
    <name evidence="13" type="ORF">DSTB1V02_LOCUS5777</name>
</gene>
<dbReference type="Proteomes" id="UP000677054">
    <property type="component" value="Unassembled WGS sequence"/>
</dbReference>
<dbReference type="Pfam" id="PF00858">
    <property type="entry name" value="ASC"/>
    <property type="match status" value="1"/>
</dbReference>
<protein>
    <submittedName>
        <fullName evidence="13">Uncharacterized protein</fullName>
    </submittedName>
</protein>
<dbReference type="PANTHER" id="PTHR11690:SF300">
    <property type="entry name" value="PICKPOCKET PROTEIN 19"/>
    <property type="match status" value="1"/>
</dbReference>
<keyword evidence="3 12" id="KW-0813">Transport</keyword>
<keyword evidence="7" id="KW-0915">Sodium</keyword>
<dbReference type="PRINTS" id="PR01078">
    <property type="entry name" value="AMINACHANNEL"/>
</dbReference>
<sequence length="398" mass="45776">MHGKELVEYFNSNPTILNIRIESRASVEFPEITLCPSDALNYTALELHNLTKETMPYAFQFPKKLNMSLWKGLDLFTFKDFHNIVNDCLLFSEPNLASDCVRGFWTWINDTQVFTTAAGYWRETRFLTTAESWPLKVCYTFHADTTLPIKIPTLFPIFELRLNFHDYNNSGYYEIRIDSQEEPFTEMKNVTSSGQTFFLTKGSSYMLSLSVKNYNFLPSGSQCNGDEDYGYQKCLVTALTEKVFKNLTCSIPSVVPNIPDQIYTKDQCTPFEIFRFFYRYGVALKSYDPGCLRKCKRTTYNVIPFQEAALPAEEYLGGIKLNFPAAELEIVEEQELTSLSQFLSNVGGMIGLYLGFSLLSLYEGMEILLSWVKSRFFNAPIRPKSSKKHDMKDVNLFS</sequence>
<evidence type="ECO:0000256" key="8">
    <source>
        <dbReference type="ARBA" id="ARBA00023065"/>
    </source>
</evidence>
<keyword evidence="8 12" id="KW-0406">Ion transport</keyword>
<evidence type="ECO:0000256" key="9">
    <source>
        <dbReference type="ARBA" id="ARBA00023136"/>
    </source>
</evidence>
<comment type="subcellular location">
    <subcellularLocation>
        <location evidence="1">Membrane</location>
        <topology evidence="1">Multi-pass membrane protein</topology>
    </subcellularLocation>
</comment>
<organism evidence="13">
    <name type="scientific">Darwinula stevensoni</name>
    <dbReference type="NCBI Taxonomy" id="69355"/>
    <lineage>
        <taxon>Eukaryota</taxon>
        <taxon>Metazoa</taxon>
        <taxon>Ecdysozoa</taxon>
        <taxon>Arthropoda</taxon>
        <taxon>Crustacea</taxon>
        <taxon>Oligostraca</taxon>
        <taxon>Ostracoda</taxon>
        <taxon>Podocopa</taxon>
        <taxon>Podocopida</taxon>
        <taxon>Darwinulocopina</taxon>
        <taxon>Darwinuloidea</taxon>
        <taxon>Darwinulidae</taxon>
        <taxon>Darwinula</taxon>
    </lineage>
</organism>
<comment type="similarity">
    <text evidence="2 12">Belongs to the amiloride-sensitive sodium channel (TC 1.A.6) family.</text>
</comment>
<dbReference type="EMBL" id="CAJPEV010000988">
    <property type="protein sequence ID" value="CAG0889950.1"/>
    <property type="molecule type" value="Genomic_DNA"/>
</dbReference>
<dbReference type="Gene3D" id="1.10.287.770">
    <property type="entry name" value="YojJ-like"/>
    <property type="match status" value="1"/>
</dbReference>